<proteinExistence type="predicted"/>
<sequence length="163" mass="18325">MTEHGVTEKRIKPQQWILLGLAAVVLLALLTSRDLIEQSLQPDSVLLPPLPCDLHQGNCIASRGNQLLQLSLTPRPLESSQPISIEVRLQHLDARQVMLDLQGVEMYMGLNQTQLTQDPERPEIWRGTTELAVCTTGEMTWRASVYVDTAEQLYSTAFDFDAR</sequence>
<dbReference type="Proteomes" id="UP000027318">
    <property type="component" value="Unassembled WGS sequence"/>
</dbReference>
<dbReference type="AlphaFoldDB" id="A0A063Y2R9"/>
<dbReference type="EMBL" id="JMSZ01000032">
    <property type="protein sequence ID" value="KDE39061.1"/>
    <property type="molecule type" value="Genomic_DNA"/>
</dbReference>
<evidence type="ECO:0000313" key="2">
    <source>
        <dbReference type="Proteomes" id="UP000027318"/>
    </source>
</evidence>
<comment type="caution">
    <text evidence="1">The sequence shown here is derived from an EMBL/GenBank/DDBJ whole genome shotgun (WGS) entry which is preliminary data.</text>
</comment>
<name>A0A063Y2R9_9GAMM</name>
<dbReference type="STRING" id="267850.ADINL_2190"/>
<gene>
    <name evidence="1" type="ORF">ADINL_2190</name>
</gene>
<dbReference type="OrthoDB" id="5917490at2"/>
<protein>
    <submittedName>
        <fullName evidence="1">Uncharacterized protein</fullName>
    </submittedName>
</protein>
<organism evidence="1 2">
    <name type="scientific">Nitrincola lacisaponensis</name>
    <dbReference type="NCBI Taxonomy" id="267850"/>
    <lineage>
        <taxon>Bacteria</taxon>
        <taxon>Pseudomonadati</taxon>
        <taxon>Pseudomonadota</taxon>
        <taxon>Gammaproteobacteria</taxon>
        <taxon>Oceanospirillales</taxon>
        <taxon>Oceanospirillaceae</taxon>
        <taxon>Nitrincola</taxon>
    </lineage>
</organism>
<accession>A0A063Y2R9</accession>
<reference evidence="1 2" key="1">
    <citation type="journal article" date="2005" name="Int. J. Syst. Evol. Microbiol.">
        <title>Nitrincola lacisaponensis gen. nov., sp. nov., a novel alkaliphilic bacterium isolated from an alkaline, saline lake.</title>
        <authorList>
            <person name="Dimitriu P.A."/>
            <person name="Shukla S.K."/>
            <person name="Conradt J."/>
            <person name="Marquez M.C."/>
            <person name="Ventosa A."/>
            <person name="Maglia A."/>
            <person name="Peyton B.M."/>
            <person name="Pinkart H.C."/>
            <person name="Mormile M.R."/>
        </authorList>
    </citation>
    <scope>NUCLEOTIDE SEQUENCE [LARGE SCALE GENOMIC DNA]</scope>
    <source>
        <strain evidence="1 2">4CA</strain>
    </source>
</reference>
<evidence type="ECO:0000313" key="1">
    <source>
        <dbReference type="EMBL" id="KDE39061.1"/>
    </source>
</evidence>
<keyword evidence="2" id="KW-1185">Reference proteome</keyword>
<dbReference type="RefSeq" id="WP_036547709.1">
    <property type="nucleotide sequence ID" value="NZ_JMSZ01000032.1"/>
</dbReference>